<dbReference type="AlphaFoldDB" id="A0A381F528"/>
<protein>
    <submittedName>
        <fullName evidence="2">Uncharacterized protein</fullName>
    </submittedName>
</protein>
<dbReference type="Proteomes" id="UP000185725">
    <property type="component" value="Unassembled WGS sequence"/>
</dbReference>
<dbReference type="EMBL" id="FTMF01000013">
    <property type="protein sequence ID" value="SIR13195.1"/>
    <property type="molecule type" value="Genomic_DNA"/>
</dbReference>
<reference evidence="1 3" key="1">
    <citation type="submission" date="2017-01" db="EMBL/GenBank/DDBJ databases">
        <authorList>
            <person name="Varghese N."/>
            <person name="Submissions S."/>
        </authorList>
    </citation>
    <scope>NUCLEOTIDE SEQUENCE [LARGE SCALE GENOMIC DNA]</scope>
    <source>
        <strain evidence="1 3">ATCC 27950</strain>
    </source>
</reference>
<evidence type="ECO:0000313" key="2">
    <source>
        <dbReference type="EMBL" id="SUX41645.1"/>
    </source>
</evidence>
<evidence type="ECO:0000313" key="4">
    <source>
        <dbReference type="Proteomes" id="UP000255231"/>
    </source>
</evidence>
<name>A0A381F528_9FLAO</name>
<sequence>MKISLQRVSTKDLATLTERTITVSTSGKYPMLANHPLMNELTTHYADYDAVYTKKSFSGKGKDVAAADHDRDIAFSSLKAFLNGYRQVFSVPNYQDAEDLYQIFVQFGLDLDRMSYSSQTAQMKKLIEELQFPANTQKIANLSLSVAFAEMKTRHEYFEDIFEEQTEANAGLRQMESASSVRRSLEKTLRSYFNILTAMKEVPDWKDAYAEVNELVKAAKNSTIDRKKSADEPE</sequence>
<dbReference type="GeneID" id="303675195"/>
<dbReference type="EMBL" id="UFVS01000001">
    <property type="protein sequence ID" value="SUX41645.1"/>
    <property type="molecule type" value="Genomic_DNA"/>
</dbReference>
<dbReference type="KEGG" id="cil:EG358_15930"/>
<dbReference type="Pfam" id="PF19775">
    <property type="entry name" value="DUF6261"/>
    <property type="match status" value="1"/>
</dbReference>
<organism evidence="2 4">
    <name type="scientific">Chryseobacterium indoltheticum</name>
    <dbReference type="NCBI Taxonomy" id="254"/>
    <lineage>
        <taxon>Bacteria</taxon>
        <taxon>Pseudomonadati</taxon>
        <taxon>Bacteroidota</taxon>
        <taxon>Flavobacteriia</taxon>
        <taxon>Flavobacteriales</taxon>
        <taxon>Weeksellaceae</taxon>
        <taxon>Chryseobacterium group</taxon>
        <taxon>Chryseobacterium</taxon>
    </lineage>
</organism>
<proteinExistence type="predicted"/>
<dbReference type="InterPro" id="IPR046228">
    <property type="entry name" value="DUF6261"/>
</dbReference>
<reference evidence="2 4" key="2">
    <citation type="submission" date="2018-06" db="EMBL/GenBank/DDBJ databases">
        <authorList>
            <consortium name="Pathogen Informatics"/>
            <person name="Doyle S."/>
        </authorList>
    </citation>
    <scope>NUCLEOTIDE SEQUENCE [LARGE SCALE GENOMIC DNA]</scope>
    <source>
        <strain evidence="2 4">NCTC13560</strain>
    </source>
</reference>
<evidence type="ECO:0000313" key="1">
    <source>
        <dbReference type="EMBL" id="SIR13195.1"/>
    </source>
</evidence>
<dbReference type="RefSeq" id="WP_076562045.1">
    <property type="nucleotide sequence ID" value="NZ_CP033929.1"/>
</dbReference>
<dbReference type="OrthoDB" id="1100237at2"/>
<keyword evidence="3" id="KW-1185">Reference proteome</keyword>
<gene>
    <name evidence="2" type="ORF">NCTC13560_00445</name>
    <name evidence="1" type="ORF">SAMN05421682_1136</name>
</gene>
<accession>A0A381F528</accession>
<evidence type="ECO:0000313" key="3">
    <source>
        <dbReference type="Proteomes" id="UP000185725"/>
    </source>
</evidence>
<dbReference type="Proteomes" id="UP000255231">
    <property type="component" value="Unassembled WGS sequence"/>
</dbReference>